<name>A0A1H5IVV8_9BRAD</name>
<evidence type="ECO:0000256" key="3">
    <source>
        <dbReference type="ARBA" id="ARBA00022723"/>
    </source>
</evidence>
<dbReference type="Pfam" id="PF08240">
    <property type="entry name" value="ADH_N"/>
    <property type="match status" value="1"/>
</dbReference>
<dbReference type="InterPro" id="IPR013154">
    <property type="entry name" value="ADH-like_N"/>
</dbReference>
<dbReference type="Pfam" id="PF00107">
    <property type="entry name" value="ADH_zinc_N"/>
    <property type="match status" value="1"/>
</dbReference>
<dbReference type="Gene3D" id="3.40.50.720">
    <property type="entry name" value="NAD(P)-binding Rossmann-like Domain"/>
    <property type="match status" value="2"/>
</dbReference>
<dbReference type="AlphaFoldDB" id="A0A1H5IVV8"/>
<dbReference type="PANTHER" id="PTHR43350:SF19">
    <property type="entry name" value="D-GULOSIDE 3-DEHYDROGENASE"/>
    <property type="match status" value="1"/>
</dbReference>
<evidence type="ECO:0000259" key="6">
    <source>
        <dbReference type="SMART" id="SM00829"/>
    </source>
</evidence>
<dbReference type="InterPro" id="IPR013149">
    <property type="entry name" value="ADH-like_C"/>
</dbReference>
<protein>
    <submittedName>
        <fullName evidence="7">Predicted dehydrogenase</fullName>
    </submittedName>
</protein>
<dbReference type="InterPro" id="IPR055170">
    <property type="entry name" value="GFO_IDH_MocA-like_dom"/>
</dbReference>
<organism evidence="7 8">
    <name type="scientific">Bradyrhizobium erythrophlei</name>
    <dbReference type="NCBI Taxonomy" id="1437360"/>
    <lineage>
        <taxon>Bacteria</taxon>
        <taxon>Pseudomonadati</taxon>
        <taxon>Pseudomonadota</taxon>
        <taxon>Alphaproteobacteria</taxon>
        <taxon>Hyphomicrobiales</taxon>
        <taxon>Nitrobacteraceae</taxon>
        <taxon>Bradyrhizobium</taxon>
    </lineage>
</organism>
<accession>A0A1H5IVV8</accession>
<keyword evidence="5" id="KW-0560">Oxidoreductase</keyword>
<proteinExistence type="inferred from homology"/>
<dbReference type="Proteomes" id="UP000198992">
    <property type="component" value="Unassembled WGS sequence"/>
</dbReference>
<keyword evidence="4" id="KW-0862">Zinc</keyword>
<dbReference type="OrthoDB" id="9792935at2"/>
<dbReference type="GO" id="GO:0046872">
    <property type="term" value="F:metal ion binding"/>
    <property type="evidence" value="ECO:0007669"/>
    <property type="project" value="UniProtKB-KW"/>
</dbReference>
<dbReference type="Pfam" id="PF22725">
    <property type="entry name" value="GFO_IDH_MocA_C3"/>
    <property type="match status" value="1"/>
</dbReference>
<dbReference type="CDD" id="cd08255">
    <property type="entry name" value="2-desacetyl-2-hydroxyethyl_bacteriochlorophyllide_like"/>
    <property type="match status" value="1"/>
</dbReference>
<dbReference type="Pfam" id="PF01408">
    <property type="entry name" value="GFO_IDH_MocA"/>
    <property type="match status" value="1"/>
</dbReference>
<reference evidence="7 8" key="1">
    <citation type="submission" date="2016-10" db="EMBL/GenBank/DDBJ databases">
        <authorList>
            <person name="de Groot N.N."/>
        </authorList>
    </citation>
    <scope>NUCLEOTIDE SEQUENCE [LARGE SCALE GENOMIC DNA]</scope>
    <source>
        <strain evidence="7 8">MT12</strain>
    </source>
</reference>
<evidence type="ECO:0000313" key="7">
    <source>
        <dbReference type="EMBL" id="SEE44356.1"/>
    </source>
</evidence>
<dbReference type="Gene3D" id="3.30.360.10">
    <property type="entry name" value="Dihydrodipicolinate Reductase, domain 2"/>
    <property type="match status" value="1"/>
</dbReference>
<comment type="cofactor">
    <cofactor evidence="1">
        <name>Zn(2+)</name>
        <dbReference type="ChEBI" id="CHEBI:29105"/>
    </cofactor>
</comment>
<evidence type="ECO:0000313" key="8">
    <source>
        <dbReference type="Proteomes" id="UP000198992"/>
    </source>
</evidence>
<evidence type="ECO:0000256" key="1">
    <source>
        <dbReference type="ARBA" id="ARBA00001947"/>
    </source>
</evidence>
<dbReference type="SUPFAM" id="SSF51735">
    <property type="entry name" value="NAD(P)-binding Rossmann-fold domains"/>
    <property type="match status" value="2"/>
</dbReference>
<dbReference type="InterPro" id="IPR036291">
    <property type="entry name" value="NAD(P)-bd_dom_sf"/>
</dbReference>
<evidence type="ECO:0000256" key="5">
    <source>
        <dbReference type="ARBA" id="ARBA00023002"/>
    </source>
</evidence>
<dbReference type="SUPFAM" id="SSF55347">
    <property type="entry name" value="Glyceraldehyde-3-phosphate dehydrogenase-like, C-terminal domain"/>
    <property type="match status" value="1"/>
</dbReference>
<dbReference type="InterPro" id="IPR011032">
    <property type="entry name" value="GroES-like_sf"/>
</dbReference>
<dbReference type="GO" id="GO:0016491">
    <property type="term" value="F:oxidoreductase activity"/>
    <property type="evidence" value="ECO:0007669"/>
    <property type="project" value="UniProtKB-KW"/>
</dbReference>
<evidence type="ECO:0000256" key="2">
    <source>
        <dbReference type="ARBA" id="ARBA00008072"/>
    </source>
</evidence>
<dbReference type="InterPro" id="IPR020843">
    <property type="entry name" value="ER"/>
</dbReference>
<dbReference type="Gene3D" id="3.90.180.10">
    <property type="entry name" value="Medium-chain alcohol dehydrogenases, catalytic domain"/>
    <property type="match status" value="2"/>
</dbReference>
<dbReference type="SUPFAM" id="SSF50129">
    <property type="entry name" value="GroES-like"/>
    <property type="match status" value="1"/>
</dbReference>
<dbReference type="PANTHER" id="PTHR43350">
    <property type="entry name" value="NAD-DEPENDENT ALCOHOL DEHYDROGENASE"/>
    <property type="match status" value="1"/>
</dbReference>
<evidence type="ECO:0000256" key="4">
    <source>
        <dbReference type="ARBA" id="ARBA00022833"/>
    </source>
</evidence>
<dbReference type="EMBL" id="FNTH01000001">
    <property type="protein sequence ID" value="SEE44356.1"/>
    <property type="molecule type" value="Genomic_DNA"/>
</dbReference>
<feature type="domain" description="Enoyl reductase (ER)" evidence="6">
    <location>
        <begin position="11"/>
        <end position="371"/>
    </location>
</feature>
<gene>
    <name evidence="7" type="ORF">SAMN05444164_8122</name>
</gene>
<comment type="similarity">
    <text evidence="2">Belongs to the zinc-containing alcohol dehydrogenase family.</text>
</comment>
<dbReference type="GO" id="GO:0000166">
    <property type="term" value="F:nucleotide binding"/>
    <property type="evidence" value="ECO:0007669"/>
    <property type="project" value="InterPro"/>
</dbReference>
<keyword evidence="3" id="KW-0479">Metal-binding</keyword>
<dbReference type="InterPro" id="IPR000683">
    <property type="entry name" value="Gfo/Idh/MocA-like_OxRdtase_N"/>
</dbReference>
<dbReference type="SMART" id="SM00829">
    <property type="entry name" value="PKS_ER"/>
    <property type="match status" value="1"/>
</dbReference>
<sequence length="728" mass="77313">MKQIAQNYKSGELKLIDVPAPRCRPGGVLVRTAFSAVSTGTEMMKFTEGRLSLLGKARARPDQVAKVARSVRQQGLLATYQKVMNRLDSYTPLGYSLSGTVVEVGEGVGGFSLGARVCCGGNQYATHAEYNWVPVNLCVPLPDGAALDQAAFTTIASIALQAMRQSEIGFGETACVIGLGLIGQIMVRLLRSAGVVVVGLDRLEPRCRQAEAAGAAICAVASDDAAAGFRARIDQLTAGNGVDCVFITAGSDDPDLASRSAALLRDRGRIVDIGKCTLNLPWNEFYDKELDVRFSRSYGPGRYDPLYEEGGIDYPIGHVRWTEKRNMEAIVALLADGRLDFSSLISEVVPLEQATSAFERMSRGEVGLGMVFAYPDAAPRAMQMVYRPAVALRSGRVRLGVIGAGNYASSMLLPQLANHARVDLVEVATNTGLSGATAVRKFGFARASTDAASVLEADDIDAVLIATRHASHADLAAQALRAGKAVFVEKPLAIDADALDQLEQVIRETGNNRLMVGFNRRFSPLMQGMRAAFAPAGPQTLQYRVIAGPLEKSSWYLQAESEGSRFVGEGGHFIDVLSWWLGAEPVRVSARTAGKDVDNLVATFDFADGSVASLSYLTGGDPRVPKEALEISASTGFAAFDNFAGFEVWHAGQRTAKKARLDKGQRPMLDAFIAAVASGAAMPIGLESLLATTRATLAVQESAAAGKPVDLTIGAAEQGVARASTGVR</sequence>
<dbReference type="RefSeq" id="WP_092125226.1">
    <property type="nucleotide sequence ID" value="NZ_FNTH01000001.1"/>
</dbReference>